<reference evidence="1 2" key="1">
    <citation type="submission" date="2010-02" db="EMBL/GenBank/DDBJ databases">
        <authorList>
            <person name="Weinstock G."/>
            <person name="Sodergren E."/>
            <person name="Clifton S."/>
            <person name="Fulton L."/>
            <person name="Fulton B."/>
            <person name="Courtney L."/>
            <person name="Fronick C."/>
            <person name="Harrison M."/>
            <person name="Strong C."/>
            <person name="Farmer C."/>
            <person name="Delahaunty K."/>
            <person name="Markovic C."/>
            <person name="Hall O."/>
            <person name="Minx P."/>
            <person name="Tomlinson C."/>
            <person name="Mitreva M."/>
            <person name="Nelson J."/>
            <person name="Hou S."/>
            <person name="Wollam A."/>
            <person name="Pepin K.H."/>
            <person name="Johnson M."/>
            <person name="Bhonagiri V."/>
            <person name="Zhang X."/>
            <person name="Suruliraj S."/>
            <person name="Warren W."/>
            <person name="Chinwalla A."/>
            <person name="Mardis E.R."/>
            <person name="Wilson R.K."/>
        </authorList>
    </citation>
    <scope>NUCLEOTIDE SEQUENCE [LARGE SCALE GENOMIC DNA]</scope>
    <source>
        <strain evidence="1 2">ATCC 29315</strain>
    </source>
</reference>
<sequence>MRKVRRLVMAVNGVRWFGRPSEKRGVCFQTAFHLFVRPVRNFGACFSRPV</sequence>
<organism evidence="1 2">
    <name type="scientific">Neisseria elongata subsp. glycolytica ATCC 29315</name>
    <dbReference type="NCBI Taxonomy" id="546263"/>
    <lineage>
        <taxon>Bacteria</taxon>
        <taxon>Pseudomonadati</taxon>
        <taxon>Pseudomonadota</taxon>
        <taxon>Betaproteobacteria</taxon>
        <taxon>Neisseriales</taxon>
        <taxon>Neisseriaceae</taxon>
        <taxon>Neisseria</taxon>
    </lineage>
</organism>
<dbReference type="AlphaFoldDB" id="D4DUM5"/>
<gene>
    <name evidence="1" type="ORF">NEIELOOT_02819</name>
</gene>
<dbReference type="EMBL" id="ADBF01000254">
    <property type="protein sequence ID" value="EFE48462.1"/>
    <property type="molecule type" value="Genomic_DNA"/>
</dbReference>
<proteinExistence type="predicted"/>
<accession>D4DUM5</accession>
<protein>
    <submittedName>
        <fullName evidence="1">Uncharacterized protein</fullName>
    </submittedName>
</protein>
<name>D4DUM5_NEIEG</name>
<comment type="caution">
    <text evidence="1">The sequence shown here is derived from an EMBL/GenBank/DDBJ whole genome shotgun (WGS) entry which is preliminary data.</text>
</comment>
<evidence type="ECO:0000313" key="2">
    <source>
        <dbReference type="Proteomes" id="UP000005536"/>
    </source>
</evidence>
<evidence type="ECO:0000313" key="1">
    <source>
        <dbReference type="EMBL" id="EFE48462.1"/>
    </source>
</evidence>
<dbReference type="Proteomes" id="UP000005536">
    <property type="component" value="Unassembled WGS sequence"/>
</dbReference>